<organism evidence="2 3">
    <name type="scientific">Candidatus Methanofastidiosum methylothiophilum</name>
    <dbReference type="NCBI Taxonomy" id="1705564"/>
    <lineage>
        <taxon>Archaea</taxon>
        <taxon>Methanobacteriati</taxon>
        <taxon>Methanobacteriota</taxon>
        <taxon>Stenosarchaea group</taxon>
        <taxon>Candidatus Methanofastidiosia</taxon>
        <taxon>Candidatus Methanofastidiosales</taxon>
        <taxon>Candidatus Methanofastidiosaceae</taxon>
        <taxon>Candidatus Methanofastidiosum</taxon>
    </lineage>
</organism>
<dbReference type="Gene3D" id="3.40.630.30">
    <property type="match status" value="1"/>
</dbReference>
<dbReference type="AlphaFoldDB" id="A0A150J826"/>
<evidence type="ECO:0000259" key="1">
    <source>
        <dbReference type="PROSITE" id="PS51186"/>
    </source>
</evidence>
<dbReference type="GO" id="GO:0016747">
    <property type="term" value="F:acyltransferase activity, transferring groups other than amino-acyl groups"/>
    <property type="evidence" value="ECO:0007669"/>
    <property type="project" value="InterPro"/>
</dbReference>
<gene>
    <name evidence="2" type="ORF">AMQ22_00283</name>
</gene>
<reference evidence="2 3" key="1">
    <citation type="journal article" date="2016" name="ISME J.">
        <title>Chasing the elusive Euryarchaeota class WSA2: genomes reveal a uniquely fastidious methyl-reducing methanogen.</title>
        <authorList>
            <person name="Nobu M.K."/>
            <person name="Narihiro T."/>
            <person name="Kuroda K."/>
            <person name="Mei R."/>
            <person name="Liu W.T."/>
        </authorList>
    </citation>
    <scope>NUCLEOTIDE SEQUENCE [LARGE SCALE GENOMIC DNA]</scope>
    <source>
        <strain evidence="2">U1lsi0528_Bin055</strain>
    </source>
</reference>
<accession>A0A150J826</accession>
<keyword evidence="2" id="KW-0808">Transferase</keyword>
<protein>
    <submittedName>
        <fullName evidence="2">Acetyltransferase (GNAT) family protein</fullName>
    </submittedName>
</protein>
<dbReference type="CDD" id="cd04301">
    <property type="entry name" value="NAT_SF"/>
    <property type="match status" value="1"/>
</dbReference>
<dbReference type="InterPro" id="IPR016181">
    <property type="entry name" value="Acyl_CoA_acyltransferase"/>
</dbReference>
<evidence type="ECO:0000313" key="2">
    <source>
        <dbReference type="EMBL" id="KYC53386.1"/>
    </source>
</evidence>
<name>A0A150J826_9EURY</name>
<dbReference type="Pfam" id="PF00583">
    <property type="entry name" value="Acetyltransf_1"/>
    <property type="match status" value="1"/>
</dbReference>
<comment type="caution">
    <text evidence="2">The sequence shown here is derived from an EMBL/GenBank/DDBJ whole genome shotgun (WGS) entry which is preliminary data.</text>
</comment>
<dbReference type="SUPFAM" id="SSF55729">
    <property type="entry name" value="Acyl-CoA N-acyltransferases (Nat)"/>
    <property type="match status" value="1"/>
</dbReference>
<dbReference type="InterPro" id="IPR000182">
    <property type="entry name" value="GNAT_dom"/>
</dbReference>
<evidence type="ECO:0000313" key="3">
    <source>
        <dbReference type="Proteomes" id="UP000075398"/>
    </source>
</evidence>
<proteinExistence type="predicted"/>
<dbReference type="Proteomes" id="UP000075398">
    <property type="component" value="Unassembled WGS sequence"/>
</dbReference>
<feature type="domain" description="N-acetyltransferase" evidence="1">
    <location>
        <begin position="1"/>
        <end position="143"/>
    </location>
</feature>
<dbReference type="PROSITE" id="PS51186">
    <property type="entry name" value="GNAT"/>
    <property type="match status" value="1"/>
</dbReference>
<sequence>MIIRKCTVEDIDSLRIFVNECKPLELHTPFTYWTLFNYFSNLCFLILDEEKVIGFISGIRSSVDKDTVYLWQIGVSKEYRGKKYASLLIDHFIKAVSDLDCNKIQVSISPENESSYNAFAKYTKENSFSFFKIGEVKYQDQLSGKDEFEILYQIEI</sequence>
<dbReference type="EMBL" id="LNGC01000006">
    <property type="protein sequence ID" value="KYC53386.1"/>
    <property type="molecule type" value="Genomic_DNA"/>
</dbReference>